<reference evidence="1" key="1">
    <citation type="submission" date="2023-10" db="EMBL/GenBank/DDBJ databases">
        <authorList>
            <person name="Chen Y."/>
            <person name="Shah S."/>
            <person name="Dougan E. K."/>
            <person name="Thang M."/>
            <person name="Chan C."/>
        </authorList>
    </citation>
    <scope>NUCLEOTIDE SEQUENCE [LARGE SCALE GENOMIC DNA]</scope>
</reference>
<accession>A0ABN9QTV0</accession>
<organism evidence="1 2">
    <name type="scientific">Prorocentrum cordatum</name>
    <dbReference type="NCBI Taxonomy" id="2364126"/>
    <lineage>
        <taxon>Eukaryota</taxon>
        <taxon>Sar</taxon>
        <taxon>Alveolata</taxon>
        <taxon>Dinophyceae</taxon>
        <taxon>Prorocentrales</taxon>
        <taxon>Prorocentraceae</taxon>
        <taxon>Prorocentrum</taxon>
    </lineage>
</organism>
<protein>
    <submittedName>
        <fullName evidence="1">Uncharacterized protein</fullName>
    </submittedName>
</protein>
<evidence type="ECO:0000313" key="2">
    <source>
        <dbReference type="Proteomes" id="UP001189429"/>
    </source>
</evidence>
<evidence type="ECO:0000313" key="1">
    <source>
        <dbReference type="EMBL" id="CAK0809700.1"/>
    </source>
</evidence>
<keyword evidence="2" id="KW-1185">Reference proteome</keyword>
<sequence>MPTDGSAADFVGVARHQEERAAEIIFAASSAERLTLAIPTVFGAMSNWPMSSSLARKSRAAHDVAGGKGNDAAKSIDPEHVCRVVPLPCLTEVCVDLLPDLS</sequence>
<comment type="caution">
    <text evidence="1">The sequence shown here is derived from an EMBL/GenBank/DDBJ whole genome shotgun (WGS) entry which is preliminary data.</text>
</comment>
<proteinExistence type="predicted"/>
<gene>
    <name evidence="1" type="ORF">PCOR1329_LOCUS14875</name>
</gene>
<dbReference type="Proteomes" id="UP001189429">
    <property type="component" value="Unassembled WGS sequence"/>
</dbReference>
<dbReference type="EMBL" id="CAUYUJ010004460">
    <property type="protein sequence ID" value="CAK0809700.1"/>
    <property type="molecule type" value="Genomic_DNA"/>
</dbReference>
<name>A0ABN9QTV0_9DINO</name>